<proteinExistence type="predicted"/>
<dbReference type="SUPFAM" id="SSF55347">
    <property type="entry name" value="Glyceraldehyde-3-phosphate dehydrogenase-like, C-terminal domain"/>
    <property type="match status" value="1"/>
</dbReference>
<organism evidence="3 4">
    <name type="scientific">Ruegeria atlantica</name>
    <dbReference type="NCBI Taxonomy" id="81569"/>
    <lineage>
        <taxon>Bacteria</taxon>
        <taxon>Pseudomonadati</taxon>
        <taxon>Pseudomonadota</taxon>
        <taxon>Alphaproteobacteria</taxon>
        <taxon>Rhodobacterales</taxon>
        <taxon>Roseobacteraceae</taxon>
        <taxon>Ruegeria</taxon>
    </lineage>
</organism>
<dbReference type="InterPro" id="IPR036291">
    <property type="entry name" value="NAD(P)-bd_dom_sf"/>
</dbReference>
<sequence length="333" mass="36987">MSLTCVALGLDHRHIYGMTENMRKIGVDCVGYWTQGEPETLAGYVKRFPDIPRLARLEDALACGADLALISAIPADRAALTIRAMQNGMDVMSDKPGCTSFEQLDQIKRAVADTSRIWSVDFSERFETPVSTRATELIEAGAIGRVIQTVGLGPHRLNRATRPEWFFQRDRYGGILTDIASHQIDQFLHYTGSKTAEITNAYVANYANPNDPGLQDFGELNLRSENGTGYIRVDWFTPDALPNWGDGRLTILGTEGYIELRKYVDVGGASGTDHLILVNGETCQKIDATNADLPYFSRLADDVRNRTETAMAQTHCFTVMELALRAQEMAERK</sequence>
<dbReference type="Proteomes" id="UP000050783">
    <property type="component" value="Unassembled WGS sequence"/>
</dbReference>
<dbReference type="GO" id="GO:0000166">
    <property type="term" value="F:nucleotide binding"/>
    <property type="evidence" value="ECO:0007669"/>
    <property type="project" value="InterPro"/>
</dbReference>
<dbReference type="RefSeq" id="WP_058277408.1">
    <property type="nucleotide sequence ID" value="NZ_CYPU01000036.1"/>
</dbReference>
<dbReference type="PANTHER" id="PTHR43377">
    <property type="entry name" value="BILIVERDIN REDUCTASE A"/>
    <property type="match status" value="1"/>
</dbReference>
<feature type="domain" description="GFO/IDH/MocA-like oxidoreductase" evidence="2">
    <location>
        <begin position="133"/>
        <end position="259"/>
    </location>
</feature>
<dbReference type="SUPFAM" id="SSF51735">
    <property type="entry name" value="NAD(P)-binding Rossmann-fold domains"/>
    <property type="match status" value="1"/>
</dbReference>
<dbReference type="Pfam" id="PF01408">
    <property type="entry name" value="GFO_IDH_MocA"/>
    <property type="match status" value="1"/>
</dbReference>
<reference evidence="3 4" key="1">
    <citation type="submission" date="2015-09" db="EMBL/GenBank/DDBJ databases">
        <authorList>
            <consortium name="Swine Surveillance"/>
        </authorList>
    </citation>
    <scope>NUCLEOTIDE SEQUENCE [LARGE SCALE GENOMIC DNA]</scope>
    <source>
        <strain evidence="3 4">CECT 4292</strain>
    </source>
</reference>
<dbReference type="PANTHER" id="PTHR43377:SF1">
    <property type="entry name" value="BILIVERDIN REDUCTASE A"/>
    <property type="match status" value="1"/>
</dbReference>
<accession>A0A0P1EDL8</accession>
<dbReference type="InterPro" id="IPR051450">
    <property type="entry name" value="Gfo/Idh/MocA_Oxidoreductases"/>
</dbReference>
<dbReference type="InterPro" id="IPR055170">
    <property type="entry name" value="GFO_IDH_MocA-like_dom"/>
</dbReference>
<dbReference type="Pfam" id="PF22725">
    <property type="entry name" value="GFO_IDH_MocA_C3"/>
    <property type="match status" value="1"/>
</dbReference>
<dbReference type="InterPro" id="IPR000683">
    <property type="entry name" value="Gfo/Idh/MocA-like_OxRdtase_N"/>
</dbReference>
<name>A0A0P1EDL8_9RHOB</name>
<gene>
    <name evidence="3" type="ORF">RUA4292_01947</name>
</gene>
<dbReference type="GeneID" id="55493171"/>
<feature type="domain" description="Gfo/Idh/MocA-like oxidoreductase N-terminal" evidence="1">
    <location>
        <begin position="57"/>
        <end position="122"/>
    </location>
</feature>
<evidence type="ECO:0000313" key="3">
    <source>
        <dbReference type="EMBL" id="CUH47771.1"/>
    </source>
</evidence>
<dbReference type="EMBL" id="CYPU01000036">
    <property type="protein sequence ID" value="CUH47771.1"/>
    <property type="molecule type" value="Genomic_DNA"/>
</dbReference>
<dbReference type="Gene3D" id="3.30.360.10">
    <property type="entry name" value="Dihydrodipicolinate Reductase, domain 2"/>
    <property type="match status" value="1"/>
</dbReference>
<evidence type="ECO:0000313" key="4">
    <source>
        <dbReference type="Proteomes" id="UP000050783"/>
    </source>
</evidence>
<evidence type="ECO:0000259" key="2">
    <source>
        <dbReference type="Pfam" id="PF22725"/>
    </source>
</evidence>
<protein>
    <submittedName>
        <fullName evidence="3">Putative oxidoreductase</fullName>
    </submittedName>
</protein>
<dbReference type="AlphaFoldDB" id="A0A0P1EDL8"/>
<dbReference type="STRING" id="81569.RUM4293_03648"/>
<evidence type="ECO:0000259" key="1">
    <source>
        <dbReference type="Pfam" id="PF01408"/>
    </source>
</evidence>
<dbReference type="Gene3D" id="3.40.50.720">
    <property type="entry name" value="NAD(P)-binding Rossmann-like Domain"/>
    <property type="match status" value="1"/>
</dbReference>
<dbReference type="OrthoDB" id="9768836at2"/>